<evidence type="ECO:0000259" key="6">
    <source>
        <dbReference type="PROSITE" id="PS51296"/>
    </source>
</evidence>
<dbReference type="InterPro" id="IPR036922">
    <property type="entry name" value="Rieske_2Fe-2S_sf"/>
</dbReference>
<organism evidence="7 8">
    <name type="scientific">Amycolatopsis antarctica</name>
    <dbReference type="NCBI Taxonomy" id="1854586"/>
    <lineage>
        <taxon>Bacteria</taxon>
        <taxon>Bacillati</taxon>
        <taxon>Actinomycetota</taxon>
        <taxon>Actinomycetes</taxon>
        <taxon>Pseudonocardiales</taxon>
        <taxon>Pseudonocardiaceae</taxon>
        <taxon>Amycolatopsis</taxon>
    </lineage>
</organism>
<protein>
    <recommendedName>
        <fullName evidence="6">Rieske domain-containing protein</fullName>
    </recommendedName>
</protein>
<feature type="domain" description="Rieske" evidence="6">
    <location>
        <begin position="26"/>
        <end position="128"/>
    </location>
</feature>
<dbReference type="Gene3D" id="2.102.10.10">
    <property type="entry name" value="Rieske [2Fe-2S] iron-sulphur domain"/>
    <property type="match status" value="1"/>
</dbReference>
<evidence type="ECO:0000313" key="8">
    <source>
        <dbReference type="Proteomes" id="UP000242444"/>
    </source>
</evidence>
<dbReference type="AlphaFoldDB" id="A0A263D146"/>
<dbReference type="Proteomes" id="UP000242444">
    <property type="component" value="Unassembled WGS sequence"/>
</dbReference>
<keyword evidence="3" id="KW-0560">Oxidoreductase</keyword>
<dbReference type="GO" id="GO:0004497">
    <property type="term" value="F:monooxygenase activity"/>
    <property type="evidence" value="ECO:0007669"/>
    <property type="project" value="UniProtKB-ARBA"/>
</dbReference>
<keyword evidence="2" id="KW-0479">Metal-binding</keyword>
<dbReference type="SUPFAM" id="SSF50022">
    <property type="entry name" value="ISP domain"/>
    <property type="match status" value="1"/>
</dbReference>
<dbReference type="GO" id="GO:0005737">
    <property type="term" value="C:cytoplasm"/>
    <property type="evidence" value="ECO:0007669"/>
    <property type="project" value="TreeGrafter"/>
</dbReference>
<name>A0A263D146_9PSEU</name>
<dbReference type="GO" id="GO:0016705">
    <property type="term" value="F:oxidoreductase activity, acting on paired donors, with incorporation or reduction of molecular oxygen"/>
    <property type="evidence" value="ECO:0007669"/>
    <property type="project" value="UniProtKB-ARBA"/>
</dbReference>
<keyword evidence="1" id="KW-0001">2Fe-2S</keyword>
<dbReference type="InParanoid" id="A0A263D146"/>
<evidence type="ECO:0000256" key="2">
    <source>
        <dbReference type="ARBA" id="ARBA00022723"/>
    </source>
</evidence>
<proteinExistence type="predicted"/>
<keyword evidence="5" id="KW-0411">Iron-sulfur</keyword>
<dbReference type="PROSITE" id="PS51296">
    <property type="entry name" value="RIESKE"/>
    <property type="match status" value="1"/>
</dbReference>
<evidence type="ECO:0000256" key="5">
    <source>
        <dbReference type="ARBA" id="ARBA00023014"/>
    </source>
</evidence>
<dbReference type="PANTHER" id="PTHR21266:SF60">
    <property type="entry name" value="3-KETOSTEROID-9-ALPHA-MONOOXYGENASE, OXYGENASE COMPONENT"/>
    <property type="match status" value="1"/>
</dbReference>
<dbReference type="InterPro" id="IPR017941">
    <property type="entry name" value="Rieske_2Fe-2S"/>
</dbReference>
<evidence type="ECO:0000313" key="7">
    <source>
        <dbReference type="EMBL" id="OZM72152.1"/>
    </source>
</evidence>
<dbReference type="GO" id="GO:0046872">
    <property type="term" value="F:metal ion binding"/>
    <property type="evidence" value="ECO:0007669"/>
    <property type="project" value="UniProtKB-KW"/>
</dbReference>
<reference evidence="7 8" key="1">
    <citation type="submission" date="2017-07" db="EMBL/GenBank/DDBJ databases">
        <title>Amycolatopsis antarcticus sp. nov., isolated from the surface of an Antarcticus brown macroalga.</title>
        <authorList>
            <person name="Wang J."/>
            <person name="Leiva S."/>
            <person name="Huang J."/>
            <person name="Huang Y."/>
        </authorList>
    </citation>
    <scope>NUCLEOTIDE SEQUENCE [LARGE SCALE GENOMIC DNA]</scope>
    <source>
        <strain evidence="7 8">AU-G6</strain>
    </source>
</reference>
<comment type="caution">
    <text evidence="7">The sequence shown here is derived from an EMBL/GenBank/DDBJ whole genome shotgun (WGS) entry which is preliminary data.</text>
</comment>
<evidence type="ECO:0000256" key="4">
    <source>
        <dbReference type="ARBA" id="ARBA00023004"/>
    </source>
</evidence>
<dbReference type="PANTHER" id="PTHR21266">
    <property type="entry name" value="IRON-SULFUR DOMAIN CONTAINING PROTEIN"/>
    <property type="match status" value="1"/>
</dbReference>
<keyword evidence="4" id="KW-0408">Iron</keyword>
<evidence type="ECO:0000256" key="3">
    <source>
        <dbReference type="ARBA" id="ARBA00023002"/>
    </source>
</evidence>
<gene>
    <name evidence="7" type="ORF">CFN78_16590</name>
</gene>
<dbReference type="EMBL" id="NKYE01000009">
    <property type="protein sequence ID" value="OZM72152.1"/>
    <property type="molecule type" value="Genomic_DNA"/>
</dbReference>
<dbReference type="OrthoDB" id="5243643at2"/>
<dbReference type="InterPro" id="IPR050584">
    <property type="entry name" value="Cholesterol_7-desaturase"/>
</dbReference>
<evidence type="ECO:0000256" key="1">
    <source>
        <dbReference type="ARBA" id="ARBA00022714"/>
    </source>
</evidence>
<keyword evidence="8" id="KW-1185">Reference proteome</keyword>
<accession>A0A263D146</accession>
<sequence>MARRPTHHHTQPGSVDAWPFSYPIGWFRVASNTQVSVGRKHTVRYFGRDLVIVRATSGKLTIFDSLCPHPGDHLGLARGQSEHLKFTFRGWQFVTSGSCVHIPRDNRIPSKASIDTCPVHEVNDQIMVWHHPTGKPRDHHLIIDPGGITQSHGHQISHFSPVQREGTHTPCLTLTRRTGHPGRRRSIHNAGFKRASVLRDRHSPTNLLIYRSNARPHQLSCSSLL</sequence>
<dbReference type="GO" id="GO:0051537">
    <property type="term" value="F:2 iron, 2 sulfur cluster binding"/>
    <property type="evidence" value="ECO:0007669"/>
    <property type="project" value="UniProtKB-KW"/>
</dbReference>
<dbReference type="Pfam" id="PF00355">
    <property type="entry name" value="Rieske"/>
    <property type="match status" value="1"/>
</dbReference>